<evidence type="ECO:0000256" key="3">
    <source>
        <dbReference type="SAM" id="MobiDB-lite"/>
    </source>
</evidence>
<feature type="domain" description="Peptidoglycan hydrolase PcsB coiled-coil" evidence="6">
    <location>
        <begin position="105"/>
        <end position="175"/>
    </location>
</feature>
<dbReference type="CDD" id="cd12797">
    <property type="entry name" value="M23_peptidase"/>
    <property type="match status" value="1"/>
</dbReference>
<dbReference type="SUPFAM" id="SSF51261">
    <property type="entry name" value="Duplicated hybrid motif"/>
    <property type="match status" value="1"/>
</dbReference>
<comment type="caution">
    <text evidence="7">The sequence shown here is derived from an EMBL/GenBank/DDBJ whole genome shotgun (WGS) entry which is preliminary data.</text>
</comment>
<evidence type="ECO:0000256" key="4">
    <source>
        <dbReference type="SAM" id="SignalP"/>
    </source>
</evidence>
<dbReference type="PANTHER" id="PTHR21666:SF270">
    <property type="entry name" value="MUREIN HYDROLASE ACTIVATOR ENVC"/>
    <property type="match status" value="1"/>
</dbReference>
<feature type="coiled-coil region" evidence="2">
    <location>
        <begin position="26"/>
        <end position="95"/>
    </location>
</feature>
<dbReference type="InterPro" id="IPR057309">
    <property type="entry name" value="PcsB_CC"/>
</dbReference>
<evidence type="ECO:0000259" key="5">
    <source>
        <dbReference type="Pfam" id="PF01551"/>
    </source>
</evidence>
<dbReference type="InterPro" id="IPR016047">
    <property type="entry name" value="M23ase_b-sheet_dom"/>
</dbReference>
<evidence type="ECO:0000256" key="2">
    <source>
        <dbReference type="SAM" id="Coils"/>
    </source>
</evidence>
<feature type="chain" id="PRO_5045133085" evidence="4">
    <location>
        <begin position="24"/>
        <end position="463"/>
    </location>
</feature>
<keyword evidence="1 4" id="KW-0732">Signal</keyword>
<dbReference type="Pfam" id="PF24568">
    <property type="entry name" value="CC_PcsB"/>
    <property type="match status" value="1"/>
</dbReference>
<dbReference type="RefSeq" id="WP_014971185.1">
    <property type="nucleotide sequence ID" value="NZ_JASBQV010000001.1"/>
</dbReference>
<sequence>MKVRFCSAVLSLALIGSSVSVHATSKEDLLKEQQEVESRLQETERSQNQTSEKLVLTKQERKEAQARLDEVNSRLDDLASKIADQQAAVSVAKAELAIVSRAVSQTESKLRTQEKLIGDRLRSVQRDGDVKYIEVLLDAKDFGDLISRFSTVSEIIKQDDGILQTYQTNVKQLTEQRSEQELVLGQLKKEQRKLLILQARIITESDIKRTLVVQLNRQVKQLQQEQFSKEEEAAILADQQRLISQELEALRAAELRAQQEAKERAEAARQAAEEAARAAAEEQRRAEQEAAQKKRQPTDSRPAPAAEAETKQPTTDQVPTDTAETVAKPFLLPVTGYVSSPFGPRNNPLTGKSERHTGIDLVNAKGTPIKAAAGGIVLRAGSATGYGNVVMITHLIEGKVWTTVYGHLDAVSVKAGQTVMPGEIVGKLGSTGWSTGPHLHFEIHRGEWAVGQPNAVDPAPYIL</sequence>
<keyword evidence="2" id="KW-0175">Coiled coil</keyword>
<gene>
    <name evidence="7" type="ORF">QK289_01025</name>
</gene>
<feature type="domain" description="M23ase beta-sheet core" evidence="5">
    <location>
        <begin position="355"/>
        <end position="450"/>
    </location>
</feature>
<dbReference type="EMBL" id="JASBQV010000001">
    <property type="protein sequence ID" value="MDI3233569.1"/>
    <property type="molecule type" value="Genomic_DNA"/>
</dbReference>
<dbReference type="Pfam" id="PF01551">
    <property type="entry name" value="Peptidase_M23"/>
    <property type="match status" value="1"/>
</dbReference>
<evidence type="ECO:0000256" key="1">
    <source>
        <dbReference type="ARBA" id="ARBA00022729"/>
    </source>
</evidence>
<feature type="signal peptide" evidence="4">
    <location>
        <begin position="1"/>
        <end position="23"/>
    </location>
</feature>
<dbReference type="InterPro" id="IPR050570">
    <property type="entry name" value="Cell_wall_metabolism_enzyme"/>
</dbReference>
<dbReference type="InterPro" id="IPR011055">
    <property type="entry name" value="Dup_hybrid_motif"/>
</dbReference>
<name>A0ABT6QXZ7_9BACL</name>
<dbReference type="Gene3D" id="2.70.70.10">
    <property type="entry name" value="Glucose Permease (Domain IIA)"/>
    <property type="match status" value="1"/>
</dbReference>
<keyword evidence="8" id="KW-1185">Reference proteome</keyword>
<feature type="compositionally biased region" description="Basic and acidic residues" evidence="3">
    <location>
        <begin position="263"/>
        <end position="298"/>
    </location>
</feature>
<evidence type="ECO:0000313" key="8">
    <source>
        <dbReference type="Proteomes" id="UP001243286"/>
    </source>
</evidence>
<dbReference type="PANTHER" id="PTHR21666">
    <property type="entry name" value="PEPTIDASE-RELATED"/>
    <property type="match status" value="1"/>
</dbReference>
<protein>
    <submittedName>
        <fullName evidence="7">Peptidoglycan DD-metalloendopeptidase family protein</fullName>
    </submittedName>
</protein>
<dbReference type="Gene3D" id="6.10.250.3150">
    <property type="match status" value="1"/>
</dbReference>
<dbReference type="Proteomes" id="UP001243286">
    <property type="component" value="Unassembled WGS sequence"/>
</dbReference>
<proteinExistence type="predicted"/>
<feature type="region of interest" description="Disordered" evidence="3">
    <location>
        <begin position="263"/>
        <end position="324"/>
    </location>
</feature>
<accession>A0ABT6QXZ7</accession>
<reference evidence="7 8" key="1">
    <citation type="submission" date="2023-04" db="EMBL/GenBank/DDBJ databases">
        <title>Antarctic isolates genomes.</title>
        <authorList>
            <person name="Dimov S.G."/>
        </authorList>
    </citation>
    <scope>NUCLEOTIDE SEQUENCE [LARGE SCALE GENOMIC DNA]</scope>
    <source>
        <strain evidence="7 8">AL19</strain>
    </source>
</reference>
<evidence type="ECO:0000259" key="6">
    <source>
        <dbReference type="Pfam" id="PF24568"/>
    </source>
</evidence>
<feature type="compositionally biased region" description="Polar residues" evidence="3">
    <location>
        <begin position="311"/>
        <end position="323"/>
    </location>
</feature>
<evidence type="ECO:0000313" key="7">
    <source>
        <dbReference type="EMBL" id="MDI3233569.1"/>
    </source>
</evidence>
<organism evidence="7 8">
    <name type="scientific">Exiguobacterium antarcticum</name>
    <dbReference type="NCBI Taxonomy" id="132920"/>
    <lineage>
        <taxon>Bacteria</taxon>
        <taxon>Bacillati</taxon>
        <taxon>Bacillota</taxon>
        <taxon>Bacilli</taxon>
        <taxon>Bacillales</taxon>
        <taxon>Bacillales Family XII. Incertae Sedis</taxon>
        <taxon>Exiguobacterium</taxon>
    </lineage>
</organism>